<protein>
    <submittedName>
        <fullName evidence="1">Uncharacterized protein</fullName>
    </submittedName>
</protein>
<dbReference type="Gene3D" id="1.25.40.180">
    <property type="match status" value="1"/>
</dbReference>
<dbReference type="SUPFAM" id="SSF48371">
    <property type="entry name" value="ARM repeat"/>
    <property type="match status" value="1"/>
</dbReference>
<evidence type="ECO:0000313" key="2">
    <source>
        <dbReference type="Proteomes" id="UP000553632"/>
    </source>
</evidence>
<name>A0A7J6RYJ9_PEROL</name>
<dbReference type="Proteomes" id="UP000553632">
    <property type="component" value="Unassembled WGS sequence"/>
</dbReference>
<accession>A0A7J6RYJ9</accession>
<gene>
    <name evidence="1" type="ORF">FOZ63_018134</name>
</gene>
<sequence length="92" mass="10482">MMEEELSPILGSLLQFAQSGTVPDTVPLDPLPPPPPRNIPIKITENVFRLRKKIRAILNKVTENNFERLSNELAKLELSRPWSIDLLLHMTV</sequence>
<proteinExistence type="predicted"/>
<dbReference type="InterPro" id="IPR016024">
    <property type="entry name" value="ARM-type_fold"/>
</dbReference>
<evidence type="ECO:0000313" key="1">
    <source>
        <dbReference type="EMBL" id="KAF4725272.1"/>
    </source>
</evidence>
<feature type="non-terminal residue" evidence="1">
    <location>
        <position position="1"/>
    </location>
</feature>
<comment type="caution">
    <text evidence="1">The sequence shown here is derived from an EMBL/GenBank/DDBJ whole genome shotgun (WGS) entry which is preliminary data.</text>
</comment>
<reference evidence="1 2" key="1">
    <citation type="submission" date="2020-04" db="EMBL/GenBank/DDBJ databases">
        <title>Perkinsus olseni comparative genomics.</title>
        <authorList>
            <person name="Bogema D.R."/>
        </authorList>
    </citation>
    <scope>NUCLEOTIDE SEQUENCE [LARGE SCALE GENOMIC DNA]</scope>
    <source>
        <strain evidence="1 2">ATCC PRA-207</strain>
    </source>
</reference>
<organism evidence="1 2">
    <name type="scientific">Perkinsus olseni</name>
    <name type="common">Perkinsus atlanticus</name>
    <dbReference type="NCBI Taxonomy" id="32597"/>
    <lineage>
        <taxon>Eukaryota</taxon>
        <taxon>Sar</taxon>
        <taxon>Alveolata</taxon>
        <taxon>Perkinsozoa</taxon>
        <taxon>Perkinsea</taxon>
        <taxon>Perkinsida</taxon>
        <taxon>Perkinsidae</taxon>
        <taxon>Perkinsus</taxon>
    </lineage>
</organism>
<dbReference type="EMBL" id="JABANO010022373">
    <property type="protein sequence ID" value="KAF4725272.1"/>
    <property type="molecule type" value="Genomic_DNA"/>
</dbReference>
<dbReference type="AlphaFoldDB" id="A0A7J6RYJ9"/>
<keyword evidence="2" id="KW-1185">Reference proteome</keyword>